<keyword evidence="2" id="KW-1185">Reference proteome</keyword>
<name>A0A2G1VRG2_9FLAO</name>
<dbReference type="GO" id="GO:0004601">
    <property type="term" value="F:peroxidase activity"/>
    <property type="evidence" value="ECO:0007669"/>
    <property type="project" value="InterPro"/>
</dbReference>
<dbReference type="EMBL" id="NQXA01000007">
    <property type="protein sequence ID" value="PHQ29363.1"/>
    <property type="molecule type" value="Genomic_DNA"/>
</dbReference>
<dbReference type="SUPFAM" id="SSF82784">
    <property type="entry name" value="OsmC-like"/>
    <property type="match status" value="1"/>
</dbReference>
<dbReference type="Gene3D" id="3.30.300.20">
    <property type="match status" value="1"/>
</dbReference>
<dbReference type="InterPro" id="IPR036102">
    <property type="entry name" value="OsmC/Ohrsf"/>
</dbReference>
<dbReference type="AlphaFoldDB" id="A0A2G1VRG2"/>
<sequence>MKFTRNASATWKGRIKAGMGTISTESGVLDAAKYGFATRFEDGKGTNPEELIGAAHAGCYTMQLSAFLGEEDYNPENLHTEAKVTFEDGAVTKVHLTLTGKVPECSEDEFLKLANKAKENCPISKLLKAEITLDATLES</sequence>
<proteinExistence type="predicted"/>
<dbReference type="InterPro" id="IPR019904">
    <property type="entry name" value="Peroxiredoxin_OsmC"/>
</dbReference>
<dbReference type="PANTHER" id="PTHR42830:SF1">
    <property type="entry name" value="OSMOTICALLY INDUCIBLE FAMILY PROTEIN"/>
    <property type="match status" value="1"/>
</dbReference>
<dbReference type="InterPro" id="IPR015946">
    <property type="entry name" value="KH_dom-like_a/b"/>
</dbReference>
<dbReference type="Proteomes" id="UP000229433">
    <property type="component" value="Unassembled WGS sequence"/>
</dbReference>
<dbReference type="Pfam" id="PF02566">
    <property type="entry name" value="OsmC"/>
    <property type="match status" value="1"/>
</dbReference>
<accession>A0A2G1VRG2</accession>
<dbReference type="RefSeq" id="WP_099646214.1">
    <property type="nucleotide sequence ID" value="NZ_KZ319290.1"/>
</dbReference>
<gene>
    <name evidence="1" type="ORF">CJ305_10500</name>
</gene>
<dbReference type="NCBIfam" id="TIGR03562">
    <property type="entry name" value="osmo_induc_OsmC"/>
    <property type="match status" value="1"/>
</dbReference>
<evidence type="ECO:0000313" key="1">
    <source>
        <dbReference type="EMBL" id="PHQ29363.1"/>
    </source>
</evidence>
<reference evidence="1 2" key="1">
    <citation type="submission" date="2017-08" db="EMBL/GenBank/DDBJ databases">
        <title>The whole genome shortgun sequences of strain Leeuwenhoekiella nanhaiensis G18 from the South China Sea.</title>
        <authorList>
            <person name="Liu Q."/>
        </authorList>
    </citation>
    <scope>NUCLEOTIDE SEQUENCE [LARGE SCALE GENOMIC DNA]</scope>
    <source>
        <strain evidence="1 2">G18</strain>
    </source>
</reference>
<dbReference type="PANTHER" id="PTHR42830">
    <property type="entry name" value="OSMOTICALLY INDUCIBLE FAMILY PROTEIN"/>
    <property type="match status" value="1"/>
</dbReference>
<dbReference type="InterPro" id="IPR052707">
    <property type="entry name" value="OsmC_Ohr_Peroxiredoxin"/>
</dbReference>
<dbReference type="OrthoDB" id="9807532at2"/>
<dbReference type="GO" id="GO:0006979">
    <property type="term" value="P:response to oxidative stress"/>
    <property type="evidence" value="ECO:0007669"/>
    <property type="project" value="InterPro"/>
</dbReference>
<evidence type="ECO:0000313" key="2">
    <source>
        <dbReference type="Proteomes" id="UP000229433"/>
    </source>
</evidence>
<comment type="caution">
    <text evidence="1">The sequence shown here is derived from an EMBL/GenBank/DDBJ whole genome shotgun (WGS) entry which is preliminary data.</text>
</comment>
<dbReference type="InterPro" id="IPR003718">
    <property type="entry name" value="OsmC/Ohr_fam"/>
</dbReference>
<organism evidence="1 2">
    <name type="scientific">Leeuwenhoekiella nanhaiensis</name>
    <dbReference type="NCBI Taxonomy" id="1655491"/>
    <lineage>
        <taxon>Bacteria</taxon>
        <taxon>Pseudomonadati</taxon>
        <taxon>Bacteroidota</taxon>
        <taxon>Flavobacteriia</taxon>
        <taxon>Flavobacteriales</taxon>
        <taxon>Flavobacteriaceae</taxon>
        <taxon>Leeuwenhoekiella</taxon>
    </lineage>
</organism>
<protein>
    <submittedName>
        <fullName evidence="1">OsmC family peroxiredoxin</fullName>
    </submittedName>
</protein>